<dbReference type="InterPro" id="IPR038122">
    <property type="entry name" value="PFU_sf"/>
</dbReference>
<feature type="repeat" description="WD" evidence="5">
    <location>
        <begin position="13"/>
        <end position="43"/>
    </location>
</feature>
<dbReference type="Proteomes" id="UP000247702">
    <property type="component" value="Unassembled WGS sequence"/>
</dbReference>
<keyword evidence="11" id="KW-1185">Reference proteome</keyword>
<feature type="repeat" description="WD" evidence="5">
    <location>
        <begin position="223"/>
        <end position="254"/>
    </location>
</feature>
<evidence type="ECO:0000256" key="6">
    <source>
        <dbReference type="SAM" id="MobiDB-lite"/>
    </source>
</evidence>
<evidence type="ECO:0000313" key="11">
    <source>
        <dbReference type="Proteomes" id="UP000247702"/>
    </source>
</evidence>
<dbReference type="PROSITE" id="PS50294">
    <property type="entry name" value="WD_REPEATS_REGION"/>
    <property type="match status" value="3"/>
</dbReference>
<dbReference type="InterPro" id="IPR011989">
    <property type="entry name" value="ARM-like"/>
</dbReference>
<keyword evidence="3 5" id="KW-0853">WD repeat</keyword>
<dbReference type="SUPFAM" id="SSF48371">
    <property type="entry name" value="ARM repeat"/>
    <property type="match status" value="1"/>
</dbReference>
<dbReference type="EMBL" id="BLAL01000049">
    <property type="protein sequence ID" value="GES80406.1"/>
    <property type="molecule type" value="Genomic_DNA"/>
</dbReference>
<dbReference type="PRINTS" id="PR00320">
    <property type="entry name" value="GPROTEINBRPT"/>
</dbReference>
<evidence type="ECO:0000256" key="4">
    <source>
        <dbReference type="ARBA" id="ARBA00022737"/>
    </source>
</evidence>
<dbReference type="CDD" id="cd00200">
    <property type="entry name" value="WD40"/>
    <property type="match status" value="1"/>
</dbReference>
<evidence type="ECO:0000313" key="10">
    <source>
        <dbReference type="EMBL" id="GES80406.1"/>
    </source>
</evidence>
<dbReference type="AlphaFoldDB" id="A0A2Z6S2E0"/>
<dbReference type="GO" id="GO:0043161">
    <property type="term" value="P:proteasome-mediated ubiquitin-dependent protein catabolic process"/>
    <property type="evidence" value="ECO:0007669"/>
    <property type="project" value="TreeGrafter"/>
</dbReference>
<dbReference type="Gene3D" id="3.10.20.870">
    <property type="entry name" value="PFU (PLAA family ubiquitin binding), C-terminal domain"/>
    <property type="match status" value="1"/>
</dbReference>
<evidence type="ECO:0000259" key="7">
    <source>
        <dbReference type="PROSITE" id="PS51394"/>
    </source>
</evidence>
<dbReference type="PANTHER" id="PTHR19849">
    <property type="entry name" value="PHOSPHOLIPASE A-2-ACTIVATING PROTEIN"/>
    <property type="match status" value="1"/>
</dbReference>
<feature type="domain" description="PFU" evidence="7">
    <location>
        <begin position="359"/>
        <end position="454"/>
    </location>
</feature>
<keyword evidence="2" id="KW-0963">Cytoplasm</keyword>
<dbReference type="GO" id="GO:0005737">
    <property type="term" value="C:cytoplasm"/>
    <property type="evidence" value="ECO:0007669"/>
    <property type="project" value="UniProtKB-SubCell"/>
</dbReference>
<evidence type="ECO:0000259" key="8">
    <source>
        <dbReference type="PROSITE" id="PS51396"/>
    </source>
</evidence>
<dbReference type="SUPFAM" id="SSF50978">
    <property type="entry name" value="WD40 repeat-like"/>
    <property type="match status" value="1"/>
</dbReference>
<dbReference type="InterPro" id="IPR001680">
    <property type="entry name" value="WD40_rpt"/>
</dbReference>
<feature type="compositionally biased region" description="Polar residues" evidence="6">
    <location>
        <begin position="463"/>
        <end position="493"/>
    </location>
</feature>
<evidence type="ECO:0000313" key="9">
    <source>
        <dbReference type="EMBL" id="GBC08691.1"/>
    </source>
</evidence>
<proteinExistence type="predicted"/>
<comment type="subcellular location">
    <subcellularLocation>
        <location evidence="1">Cytoplasm</location>
    </subcellularLocation>
</comment>
<dbReference type="STRING" id="94130.A0A2Z6S2E0"/>
<dbReference type="Gene3D" id="2.130.10.10">
    <property type="entry name" value="YVTN repeat-like/Quinoprotein amine dehydrogenase"/>
    <property type="match status" value="1"/>
</dbReference>
<dbReference type="GO" id="GO:0005634">
    <property type="term" value="C:nucleus"/>
    <property type="evidence" value="ECO:0007669"/>
    <property type="project" value="TreeGrafter"/>
</dbReference>
<sequence>MKQTSPFQLSSILSGHDSDIKAVRGPNEDLVISASRDKTVRSWFRIGANSFTESKLYLGHTSFVNSLVFLNPTAEYTKGLVVSGSSDKTINVFDLENAQNPIYSLIGHSDNVCALDVTPSGYIVSGSWDKTTKIWKNWQEACTLEGHSHAVWAVLAVDDDLIFTGSADKTIIKWQNEKRVQTLSGHTDCVRALALLPDIGFVSCGNDSTLRIWTLDGECIQELNEHTSFVYSIDVLPTGEIISSGEDRSVRVWKDGECIQTILHPATSVWCVSAMPNGDIISGASDGVIRIFTRAEERIAEQPVLKDFDEQVSNHAIPANQLGDLKKDELPGSEALLQPGKKEGQVIMVRVHEKVEAHQWSQADQVWHKVGDVVDAVGQGRKQLYNGKEYDYLFDVDVGDGVPPLKLPYNVSDNPYKAAQEFILANELPQSYLDQIVNFITKNAQGASLSTSSQYVDPFTGSSRYTPSASSNAQNTFTTSIDPWTRPGTSSNTHPEKPKIIPQKTYLTFRQANVEGILKKIGQINEVLLMNKETQNIALTANELSTLKKLGQFLQNPLTKTRSLSDHQSEFDIIRKIITQWPFNNRFPGIDLLRLQILYTPIPAKHVDNDGSIINLITKFAGITTWPKDRAPDKDQDTNAMLGLRALSNLFSIKEGRDILGHEVSKILELLSSTWDKNSNKNTRVARTTVFLNFAVLCQTSSNENEDNILQIIAILAELFKSEIDSEVIYRALITLGTLVNQNQAAKDATLVFDIKNILKIMSTKVKEDRINQAINEIIF</sequence>
<protein>
    <submittedName>
        <fullName evidence="10">Phospholipase A-2-activating protein</fullName>
    </submittedName>
</protein>
<dbReference type="GO" id="GO:0043130">
    <property type="term" value="F:ubiquitin binding"/>
    <property type="evidence" value="ECO:0007669"/>
    <property type="project" value="TreeGrafter"/>
</dbReference>
<comment type="caution">
    <text evidence="9">The sequence shown here is derived from an EMBL/GenBank/DDBJ whole genome shotgun (WGS) entry which is preliminary data.</text>
</comment>
<dbReference type="InterPro" id="IPR015943">
    <property type="entry name" value="WD40/YVTN_repeat-like_dom_sf"/>
</dbReference>
<dbReference type="PROSITE" id="PS51394">
    <property type="entry name" value="PFU"/>
    <property type="match status" value="1"/>
</dbReference>
<evidence type="ECO:0000256" key="5">
    <source>
        <dbReference type="PROSITE-ProRule" id="PRU00221"/>
    </source>
</evidence>
<dbReference type="Proteomes" id="UP000615446">
    <property type="component" value="Unassembled WGS sequence"/>
</dbReference>
<dbReference type="Pfam" id="PF08324">
    <property type="entry name" value="PUL"/>
    <property type="match status" value="1"/>
</dbReference>
<evidence type="ECO:0000256" key="3">
    <source>
        <dbReference type="ARBA" id="ARBA00022574"/>
    </source>
</evidence>
<dbReference type="PANTHER" id="PTHR19849:SF0">
    <property type="entry name" value="PHOSPHOLIPASE A-2-ACTIVATING PROTEIN"/>
    <property type="match status" value="1"/>
</dbReference>
<evidence type="ECO:0000256" key="2">
    <source>
        <dbReference type="ARBA" id="ARBA00022490"/>
    </source>
</evidence>
<dbReference type="GO" id="GO:0010992">
    <property type="term" value="P:ubiquitin recycling"/>
    <property type="evidence" value="ECO:0007669"/>
    <property type="project" value="TreeGrafter"/>
</dbReference>
<dbReference type="SMART" id="SM00320">
    <property type="entry name" value="WD40"/>
    <property type="match status" value="7"/>
</dbReference>
<gene>
    <name evidence="10" type="ORF">RCL2_000769200</name>
    <name evidence="9" type="ORF">RclHR1_08300007</name>
</gene>
<feature type="repeat" description="WD" evidence="5">
    <location>
        <begin position="105"/>
        <end position="136"/>
    </location>
</feature>
<dbReference type="InterPro" id="IPR036322">
    <property type="entry name" value="WD40_repeat_dom_sf"/>
</dbReference>
<dbReference type="InterPro" id="IPR016024">
    <property type="entry name" value="ARM-type_fold"/>
</dbReference>
<reference evidence="9 11" key="1">
    <citation type="submission" date="2017-11" db="EMBL/GenBank/DDBJ databases">
        <title>The genome of Rhizophagus clarus HR1 reveals common genetic basis of auxotrophy among arbuscular mycorrhizal fungi.</title>
        <authorList>
            <person name="Kobayashi Y."/>
        </authorList>
    </citation>
    <scope>NUCLEOTIDE SEQUENCE [LARGE SCALE GENOMIC DNA]</scope>
    <source>
        <strain evidence="9 11">HR1</strain>
    </source>
</reference>
<dbReference type="EMBL" id="BEXD01004238">
    <property type="protein sequence ID" value="GBC08691.1"/>
    <property type="molecule type" value="Genomic_DNA"/>
</dbReference>
<feature type="repeat" description="WD" evidence="5">
    <location>
        <begin position="183"/>
        <end position="216"/>
    </location>
</feature>
<dbReference type="InterPro" id="IPR015155">
    <property type="entry name" value="PFU"/>
</dbReference>
<dbReference type="InterPro" id="IPR020472">
    <property type="entry name" value="WD40_PAC1"/>
</dbReference>
<accession>A0A2Z6S2E0</accession>
<feature type="domain" description="PUL" evidence="8">
    <location>
        <begin position="499"/>
        <end position="780"/>
    </location>
</feature>
<dbReference type="Pfam" id="PF00400">
    <property type="entry name" value="WD40"/>
    <property type="match status" value="7"/>
</dbReference>
<evidence type="ECO:0000256" key="1">
    <source>
        <dbReference type="ARBA" id="ARBA00004496"/>
    </source>
</evidence>
<feature type="region of interest" description="Disordered" evidence="6">
    <location>
        <begin position="463"/>
        <end position="498"/>
    </location>
</feature>
<keyword evidence="4" id="KW-0677">Repeat</keyword>
<dbReference type="Pfam" id="PF09070">
    <property type="entry name" value="PFU"/>
    <property type="match status" value="1"/>
</dbReference>
<dbReference type="Gene3D" id="1.25.10.10">
    <property type="entry name" value="Leucine-rich Repeat Variant"/>
    <property type="match status" value="1"/>
</dbReference>
<dbReference type="OrthoDB" id="10265988at2759"/>
<name>A0A2Z6S2E0_9GLOM</name>
<organism evidence="9 11">
    <name type="scientific">Rhizophagus clarus</name>
    <dbReference type="NCBI Taxonomy" id="94130"/>
    <lineage>
        <taxon>Eukaryota</taxon>
        <taxon>Fungi</taxon>
        <taxon>Fungi incertae sedis</taxon>
        <taxon>Mucoromycota</taxon>
        <taxon>Glomeromycotina</taxon>
        <taxon>Glomeromycetes</taxon>
        <taxon>Glomerales</taxon>
        <taxon>Glomeraceae</taxon>
        <taxon>Rhizophagus</taxon>
    </lineage>
</organism>
<dbReference type="PROSITE" id="PS50082">
    <property type="entry name" value="WD_REPEATS_2"/>
    <property type="match status" value="4"/>
</dbReference>
<reference evidence="10" key="2">
    <citation type="submission" date="2019-10" db="EMBL/GenBank/DDBJ databases">
        <title>Conservation and host-specific expression of non-tandemly repeated heterogenous ribosome RNA gene in arbuscular mycorrhizal fungi.</title>
        <authorList>
            <person name="Maeda T."/>
            <person name="Kobayashi Y."/>
            <person name="Nakagawa T."/>
            <person name="Ezawa T."/>
            <person name="Yamaguchi K."/>
            <person name="Bino T."/>
            <person name="Nishimoto Y."/>
            <person name="Shigenobu S."/>
            <person name="Kawaguchi M."/>
        </authorList>
    </citation>
    <scope>NUCLEOTIDE SEQUENCE</scope>
    <source>
        <strain evidence="10">HR1</strain>
    </source>
</reference>
<dbReference type="FunFam" id="2.130.10.10:FF:000236">
    <property type="entry name" value="Polyubiquitin binding protein (Doa1/Ufd3)"/>
    <property type="match status" value="1"/>
</dbReference>
<dbReference type="PROSITE" id="PS51396">
    <property type="entry name" value="PUL"/>
    <property type="match status" value="1"/>
</dbReference>
<dbReference type="InterPro" id="IPR013535">
    <property type="entry name" value="PUL_dom"/>
</dbReference>